<comment type="caution">
    <text evidence="2">The sequence shown here is derived from an EMBL/GenBank/DDBJ whole genome shotgun (WGS) entry which is preliminary data.</text>
</comment>
<protein>
    <submittedName>
        <fullName evidence="2">Uncharacterized protein</fullName>
    </submittedName>
</protein>
<reference evidence="4 5" key="1">
    <citation type="submission" date="2019-07" db="EMBL/GenBank/DDBJ databases">
        <title>The pathways for chlorine oxyanion respiration interact through the shared metabolite chlorate.</title>
        <authorList>
            <person name="Barnum T.P."/>
            <person name="Cheng Y."/>
            <person name="Hill K.A."/>
            <person name="Lucas L.N."/>
            <person name="Carlson H.K."/>
            <person name="Coates J.D."/>
        </authorList>
    </citation>
    <scope>NUCLEOTIDE SEQUENCE [LARGE SCALE GENOMIC DNA]</scope>
    <source>
        <strain evidence="3 4">SFB-1</strain>
        <strain evidence="2 5">SFB-3</strain>
    </source>
</reference>
<dbReference type="AlphaFoldDB" id="A0A558EML0"/>
<organism evidence="2 5">
    <name type="scientific">Denitromonas halophila</name>
    <dbReference type="NCBI Taxonomy" id="1629404"/>
    <lineage>
        <taxon>Bacteria</taxon>
        <taxon>Pseudomonadati</taxon>
        <taxon>Pseudomonadota</taxon>
        <taxon>Betaproteobacteria</taxon>
        <taxon>Rhodocyclales</taxon>
        <taxon>Zoogloeaceae</taxon>
        <taxon>Denitromonas</taxon>
    </lineage>
</organism>
<evidence type="ECO:0000313" key="2">
    <source>
        <dbReference type="EMBL" id="TVO51910.1"/>
    </source>
</evidence>
<feature type="transmembrane region" description="Helical" evidence="1">
    <location>
        <begin position="43"/>
        <end position="61"/>
    </location>
</feature>
<dbReference type="RefSeq" id="WP_144179233.1">
    <property type="nucleotide sequence ID" value="NZ_VMNK01000018.1"/>
</dbReference>
<evidence type="ECO:0000256" key="1">
    <source>
        <dbReference type="SAM" id="Phobius"/>
    </source>
</evidence>
<keyword evidence="5" id="KW-1185">Reference proteome</keyword>
<proteinExistence type="predicted"/>
<sequence length="77" mass="8485">MRQNALFSPGKRLWHTLLAALLLMLVAGLFVESHPHFGIDAVPGFNAWFPMLACAVLVVLARGLGRIFGPREDEDGR</sequence>
<dbReference type="OrthoDB" id="282116at2"/>
<accession>A0A558EML0</accession>
<keyword evidence="1" id="KW-0812">Transmembrane</keyword>
<keyword evidence="1" id="KW-0472">Membrane</keyword>
<evidence type="ECO:0000313" key="5">
    <source>
        <dbReference type="Proteomes" id="UP000319502"/>
    </source>
</evidence>
<dbReference type="Proteomes" id="UP000319502">
    <property type="component" value="Unassembled WGS sequence"/>
</dbReference>
<evidence type="ECO:0000313" key="4">
    <source>
        <dbReference type="Proteomes" id="UP000318349"/>
    </source>
</evidence>
<evidence type="ECO:0000313" key="3">
    <source>
        <dbReference type="EMBL" id="TVO78901.1"/>
    </source>
</evidence>
<dbReference type="EMBL" id="VMNI01000004">
    <property type="protein sequence ID" value="TVO78901.1"/>
    <property type="molecule type" value="Genomic_DNA"/>
</dbReference>
<dbReference type="Proteomes" id="UP000318349">
    <property type="component" value="Unassembled WGS sequence"/>
</dbReference>
<feature type="transmembrane region" description="Helical" evidence="1">
    <location>
        <begin position="12"/>
        <end position="31"/>
    </location>
</feature>
<name>A0A558EML0_9RHOO</name>
<dbReference type="EMBL" id="VMNK01000018">
    <property type="protein sequence ID" value="TVO51910.1"/>
    <property type="molecule type" value="Genomic_DNA"/>
</dbReference>
<gene>
    <name evidence="3" type="ORF">FHP89_04390</name>
    <name evidence="2" type="ORF">FHP91_18605</name>
</gene>
<keyword evidence="1" id="KW-1133">Transmembrane helix</keyword>